<dbReference type="Proteomes" id="UP001054945">
    <property type="component" value="Unassembled WGS sequence"/>
</dbReference>
<name>A0AAV4MIH4_CAEEX</name>
<evidence type="ECO:0000256" key="1">
    <source>
        <dbReference type="ARBA" id="ARBA00022679"/>
    </source>
</evidence>
<evidence type="ECO:0000256" key="2">
    <source>
        <dbReference type="ARBA" id="ARBA00022741"/>
    </source>
</evidence>
<keyword evidence="4" id="KW-0067">ATP-binding</keyword>
<keyword evidence="1" id="KW-0808">Transferase</keyword>
<dbReference type="AlphaFoldDB" id="A0AAV4MIH4"/>
<keyword evidence="3" id="KW-0418">Kinase</keyword>
<protein>
    <submittedName>
        <fullName evidence="5">Uncharacterized protein</fullName>
    </submittedName>
</protein>
<dbReference type="GO" id="GO:0016301">
    <property type="term" value="F:kinase activity"/>
    <property type="evidence" value="ECO:0007669"/>
    <property type="project" value="UniProtKB-KW"/>
</dbReference>
<keyword evidence="2" id="KW-0547">Nucleotide-binding</keyword>
<dbReference type="PROSITE" id="PS01076">
    <property type="entry name" value="ACETATE_KINASE_2"/>
    <property type="match status" value="1"/>
</dbReference>
<keyword evidence="6" id="KW-1185">Reference proteome</keyword>
<dbReference type="EMBL" id="BPLR01002242">
    <property type="protein sequence ID" value="GIX71645.1"/>
    <property type="molecule type" value="Genomic_DNA"/>
</dbReference>
<gene>
    <name evidence="5" type="ORF">CEXT_146431</name>
</gene>
<dbReference type="GO" id="GO:0005524">
    <property type="term" value="F:ATP binding"/>
    <property type="evidence" value="ECO:0007669"/>
    <property type="project" value="UniProtKB-KW"/>
</dbReference>
<evidence type="ECO:0000313" key="5">
    <source>
        <dbReference type="EMBL" id="GIX71645.1"/>
    </source>
</evidence>
<evidence type="ECO:0000256" key="4">
    <source>
        <dbReference type="ARBA" id="ARBA00022840"/>
    </source>
</evidence>
<dbReference type="InterPro" id="IPR023865">
    <property type="entry name" value="Aliphatic_acid_kinase_CS"/>
</dbReference>
<proteinExistence type="predicted"/>
<comment type="caution">
    <text evidence="5">The sequence shown here is derived from an EMBL/GenBank/DDBJ whole genome shotgun (WGS) entry which is preliminary data.</text>
</comment>
<accession>A0AAV4MIH4</accession>
<reference evidence="5 6" key="1">
    <citation type="submission" date="2021-06" db="EMBL/GenBank/DDBJ databases">
        <title>Caerostris extrusa draft genome.</title>
        <authorList>
            <person name="Kono N."/>
            <person name="Arakawa K."/>
        </authorList>
    </citation>
    <scope>NUCLEOTIDE SEQUENCE [LARGE SCALE GENOMIC DNA]</scope>
</reference>
<dbReference type="GO" id="GO:0016774">
    <property type="term" value="F:phosphotransferase activity, carboxyl group as acceptor"/>
    <property type="evidence" value="ECO:0007669"/>
    <property type="project" value="InterPro"/>
</dbReference>
<organism evidence="5 6">
    <name type="scientific">Caerostris extrusa</name>
    <name type="common">Bark spider</name>
    <name type="synonym">Caerostris bankana</name>
    <dbReference type="NCBI Taxonomy" id="172846"/>
    <lineage>
        <taxon>Eukaryota</taxon>
        <taxon>Metazoa</taxon>
        <taxon>Ecdysozoa</taxon>
        <taxon>Arthropoda</taxon>
        <taxon>Chelicerata</taxon>
        <taxon>Arachnida</taxon>
        <taxon>Araneae</taxon>
        <taxon>Araneomorphae</taxon>
        <taxon>Entelegynae</taxon>
        <taxon>Araneoidea</taxon>
        <taxon>Araneidae</taxon>
        <taxon>Caerostris</taxon>
    </lineage>
</organism>
<sequence>MTLLRGGQHDTGALKIAVACPRSDSQNIRVVMRHRGETSSVTALIFGTLARIGQGGFRTFMGPDPRFLGKDP</sequence>
<evidence type="ECO:0000256" key="3">
    <source>
        <dbReference type="ARBA" id="ARBA00022777"/>
    </source>
</evidence>
<evidence type="ECO:0000313" key="6">
    <source>
        <dbReference type="Proteomes" id="UP001054945"/>
    </source>
</evidence>